<feature type="region of interest" description="Disordered" evidence="11">
    <location>
        <begin position="1815"/>
        <end position="1966"/>
    </location>
</feature>
<dbReference type="EMBL" id="HF935309">
    <property type="protein sequence ID" value="CCX29621.1"/>
    <property type="molecule type" value="Genomic_DNA"/>
</dbReference>
<dbReference type="GO" id="GO:0004674">
    <property type="term" value="F:protein serine/threonine kinase activity"/>
    <property type="evidence" value="ECO:0007669"/>
    <property type="project" value="UniProtKB-KW"/>
</dbReference>
<dbReference type="InterPro" id="IPR008271">
    <property type="entry name" value="Ser/Thr_kinase_AS"/>
</dbReference>
<feature type="compositionally biased region" description="Polar residues" evidence="11">
    <location>
        <begin position="914"/>
        <end position="925"/>
    </location>
</feature>
<dbReference type="PANTHER" id="PTHR24356:SF1">
    <property type="entry name" value="SERINE_THREONINE-PROTEIN KINASE GREATWALL"/>
    <property type="match status" value="1"/>
</dbReference>
<dbReference type="Gene3D" id="3.40.50.2300">
    <property type="match status" value="1"/>
</dbReference>
<comment type="catalytic activity">
    <reaction evidence="9">
        <text>L-seryl-[protein] + ATP = O-phospho-L-seryl-[protein] + ADP + H(+)</text>
        <dbReference type="Rhea" id="RHEA:17989"/>
        <dbReference type="Rhea" id="RHEA-COMP:9863"/>
        <dbReference type="Rhea" id="RHEA-COMP:11604"/>
        <dbReference type="ChEBI" id="CHEBI:15378"/>
        <dbReference type="ChEBI" id="CHEBI:29999"/>
        <dbReference type="ChEBI" id="CHEBI:30616"/>
        <dbReference type="ChEBI" id="CHEBI:83421"/>
        <dbReference type="ChEBI" id="CHEBI:456216"/>
        <dbReference type="EC" id="2.7.11.1"/>
    </reaction>
</comment>
<dbReference type="SMART" id="SM00220">
    <property type="entry name" value="S_TKc"/>
    <property type="match status" value="1"/>
</dbReference>
<accession>U4LQP2</accession>
<evidence type="ECO:0000256" key="10">
    <source>
        <dbReference type="PROSITE-ProRule" id="PRU00169"/>
    </source>
</evidence>
<feature type="compositionally biased region" description="Basic and acidic residues" evidence="11">
    <location>
        <begin position="1240"/>
        <end position="1252"/>
    </location>
</feature>
<feature type="region of interest" description="Disordered" evidence="11">
    <location>
        <begin position="1196"/>
        <end position="1255"/>
    </location>
</feature>
<feature type="compositionally biased region" description="Low complexity" evidence="11">
    <location>
        <begin position="1338"/>
        <end position="1353"/>
    </location>
</feature>
<feature type="compositionally biased region" description="Acidic residues" evidence="11">
    <location>
        <begin position="1918"/>
        <end position="1929"/>
    </location>
</feature>
<keyword evidence="3" id="KW-0597">Phosphoprotein</keyword>
<feature type="region of interest" description="Disordered" evidence="11">
    <location>
        <begin position="1658"/>
        <end position="1690"/>
    </location>
</feature>
<feature type="region of interest" description="Disordered" evidence="11">
    <location>
        <begin position="984"/>
        <end position="1003"/>
    </location>
</feature>
<dbReference type="PROSITE" id="PS00108">
    <property type="entry name" value="PROTEIN_KINASE_ST"/>
    <property type="match status" value="1"/>
</dbReference>
<reference evidence="15 16" key="1">
    <citation type="journal article" date="2013" name="PLoS Genet.">
        <title>The genome and development-dependent transcriptomes of Pyronema confluens: a window into fungal evolution.</title>
        <authorList>
            <person name="Traeger S."/>
            <person name="Altegoer F."/>
            <person name="Freitag M."/>
            <person name="Gabaldon T."/>
            <person name="Kempken F."/>
            <person name="Kumar A."/>
            <person name="Marcet-Houben M."/>
            <person name="Poggeler S."/>
            <person name="Stajich J.E."/>
            <person name="Nowrousian M."/>
        </authorList>
    </citation>
    <scope>NUCLEOTIDE SEQUENCE [LARGE SCALE GENOMIC DNA]</scope>
    <source>
        <strain evidence="16">CBS 100304</strain>
        <tissue evidence="15">Vegetative mycelium</tissue>
    </source>
</reference>
<feature type="domain" description="Protein kinase" evidence="12">
    <location>
        <begin position="720"/>
        <end position="1154"/>
    </location>
</feature>
<proteinExistence type="predicted"/>
<evidence type="ECO:0000313" key="15">
    <source>
        <dbReference type="EMBL" id="CCX29621.1"/>
    </source>
</evidence>
<dbReference type="GO" id="GO:0005634">
    <property type="term" value="C:nucleus"/>
    <property type="evidence" value="ECO:0007669"/>
    <property type="project" value="TreeGrafter"/>
</dbReference>
<feature type="compositionally biased region" description="Basic and acidic residues" evidence="11">
    <location>
        <begin position="1903"/>
        <end position="1917"/>
    </location>
</feature>
<feature type="region of interest" description="Disordered" evidence="11">
    <location>
        <begin position="298"/>
        <end position="348"/>
    </location>
</feature>
<dbReference type="PROSITE" id="PS50011">
    <property type="entry name" value="PROTEIN_KINASE_DOM"/>
    <property type="match status" value="1"/>
</dbReference>
<feature type="compositionally biased region" description="Low complexity" evidence="11">
    <location>
        <begin position="1365"/>
        <end position="1382"/>
    </location>
</feature>
<feature type="region of interest" description="Disordered" evidence="11">
    <location>
        <begin position="1290"/>
        <end position="1507"/>
    </location>
</feature>
<keyword evidence="6 15" id="KW-0418">Kinase</keyword>
<dbReference type="PROSITE" id="PS50110">
    <property type="entry name" value="RESPONSE_REGULATORY"/>
    <property type="match status" value="1"/>
</dbReference>
<dbReference type="FunFam" id="1.10.510.10:FF:000340">
    <property type="entry name" value="Serine threonine protein kinase"/>
    <property type="match status" value="1"/>
</dbReference>
<feature type="region of interest" description="Disordered" evidence="11">
    <location>
        <begin position="942"/>
        <end position="963"/>
    </location>
</feature>
<dbReference type="GO" id="GO:1901992">
    <property type="term" value="P:positive regulation of mitotic cell cycle phase transition"/>
    <property type="evidence" value="ECO:0007669"/>
    <property type="project" value="UniProtKB-ARBA"/>
</dbReference>
<feature type="compositionally biased region" description="Polar residues" evidence="11">
    <location>
        <begin position="504"/>
        <end position="515"/>
    </location>
</feature>
<feature type="compositionally biased region" description="Low complexity" evidence="11">
    <location>
        <begin position="1422"/>
        <end position="1432"/>
    </location>
</feature>
<keyword evidence="4" id="KW-0808">Transferase</keyword>
<dbReference type="PROSITE" id="PS51285">
    <property type="entry name" value="AGC_KINASE_CTER"/>
    <property type="match status" value="1"/>
</dbReference>
<dbReference type="InterPro" id="IPR011006">
    <property type="entry name" value="CheY-like_superfamily"/>
</dbReference>
<dbReference type="InterPro" id="IPR001789">
    <property type="entry name" value="Sig_transdc_resp-reg_receiver"/>
</dbReference>
<feature type="compositionally biased region" description="Basic and acidic residues" evidence="11">
    <location>
        <begin position="1210"/>
        <end position="1227"/>
    </location>
</feature>
<evidence type="ECO:0000259" key="14">
    <source>
        <dbReference type="PROSITE" id="PS51285"/>
    </source>
</evidence>
<keyword evidence="7" id="KW-0067">ATP-binding</keyword>
<protein>
    <recommendedName>
        <fullName evidence="1">non-specific serine/threonine protein kinase</fullName>
        <ecNumber evidence="1">2.7.11.1</ecNumber>
    </recommendedName>
</protein>
<dbReference type="GO" id="GO:0000160">
    <property type="term" value="P:phosphorelay signal transduction system"/>
    <property type="evidence" value="ECO:0007669"/>
    <property type="project" value="InterPro"/>
</dbReference>
<feature type="compositionally biased region" description="Low complexity" evidence="11">
    <location>
        <begin position="897"/>
        <end position="907"/>
    </location>
</feature>
<evidence type="ECO:0000256" key="7">
    <source>
        <dbReference type="ARBA" id="ARBA00022840"/>
    </source>
</evidence>
<name>U4LQP2_PYROM</name>
<dbReference type="FunFam" id="3.30.200.20:FF:001008">
    <property type="entry name" value="Serine/threonine-protein kinase cek1"/>
    <property type="match status" value="1"/>
</dbReference>
<feature type="region of interest" description="Disordered" evidence="11">
    <location>
        <begin position="477"/>
        <end position="580"/>
    </location>
</feature>
<dbReference type="SMART" id="SM00448">
    <property type="entry name" value="REC"/>
    <property type="match status" value="1"/>
</dbReference>
<feature type="region of interest" description="Disordered" evidence="11">
    <location>
        <begin position="606"/>
        <end position="712"/>
    </location>
</feature>
<evidence type="ECO:0000256" key="11">
    <source>
        <dbReference type="SAM" id="MobiDB-lite"/>
    </source>
</evidence>
<feature type="compositionally biased region" description="Polar residues" evidence="11">
    <location>
        <begin position="1291"/>
        <end position="1323"/>
    </location>
</feature>
<keyword evidence="16" id="KW-1185">Reference proteome</keyword>
<evidence type="ECO:0000256" key="5">
    <source>
        <dbReference type="ARBA" id="ARBA00022741"/>
    </source>
</evidence>
<feature type="compositionally biased region" description="Basic residues" evidence="11">
    <location>
        <begin position="547"/>
        <end position="562"/>
    </location>
</feature>
<feature type="compositionally biased region" description="Acidic residues" evidence="11">
    <location>
        <begin position="482"/>
        <end position="499"/>
    </location>
</feature>
<dbReference type="InterPro" id="IPR000961">
    <property type="entry name" value="AGC-kinase_C"/>
</dbReference>
<dbReference type="EC" id="2.7.11.1" evidence="1"/>
<gene>
    <name evidence="15" type="ORF">PCON_06282</name>
</gene>
<dbReference type="Pfam" id="PF00069">
    <property type="entry name" value="Pkinase"/>
    <property type="match status" value="2"/>
</dbReference>
<evidence type="ECO:0000259" key="12">
    <source>
        <dbReference type="PROSITE" id="PS50011"/>
    </source>
</evidence>
<keyword evidence="2" id="KW-0723">Serine/threonine-protein kinase</keyword>
<feature type="compositionally biased region" description="Low complexity" evidence="11">
    <location>
        <begin position="315"/>
        <end position="329"/>
    </location>
</feature>
<dbReference type="GO" id="GO:0005524">
    <property type="term" value="F:ATP binding"/>
    <property type="evidence" value="ECO:0007669"/>
    <property type="project" value="UniProtKB-KW"/>
</dbReference>
<feature type="domain" description="AGC-kinase C-terminal" evidence="14">
    <location>
        <begin position="1155"/>
        <end position="1275"/>
    </location>
</feature>
<feature type="compositionally biased region" description="Polar residues" evidence="11">
    <location>
        <begin position="657"/>
        <end position="668"/>
    </location>
</feature>
<evidence type="ECO:0000256" key="1">
    <source>
        <dbReference type="ARBA" id="ARBA00012513"/>
    </source>
</evidence>
<dbReference type="Gene3D" id="1.10.510.10">
    <property type="entry name" value="Transferase(Phosphotransferase) domain 1"/>
    <property type="match status" value="2"/>
</dbReference>
<feature type="compositionally biased region" description="Polar residues" evidence="11">
    <location>
        <begin position="1451"/>
        <end position="1460"/>
    </location>
</feature>
<dbReference type="FunFam" id="1.10.510.10:FF:000664">
    <property type="entry name" value="Serine threonine protein kinase"/>
    <property type="match status" value="1"/>
</dbReference>
<dbReference type="InterPro" id="IPR011009">
    <property type="entry name" value="Kinase-like_dom_sf"/>
</dbReference>
<dbReference type="SUPFAM" id="SSF52172">
    <property type="entry name" value="CheY-like"/>
    <property type="match status" value="1"/>
</dbReference>
<dbReference type="PANTHER" id="PTHR24356">
    <property type="entry name" value="SERINE/THREONINE-PROTEIN KINASE"/>
    <property type="match status" value="1"/>
</dbReference>
<evidence type="ECO:0000259" key="13">
    <source>
        <dbReference type="PROSITE" id="PS50110"/>
    </source>
</evidence>
<dbReference type="FunFam" id="3.40.50.2300:FF:000139">
    <property type="entry name" value="Serine threonine protein kinase"/>
    <property type="match status" value="1"/>
</dbReference>
<dbReference type="GO" id="GO:0005737">
    <property type="term" value="C:cytoplasm"/>
    <property type="evidence" value="ECO:0007669"/>
    <property type="project" value="TreeGrafter"/>
</dbReference>
<feature type="region of interest" description="Disordered" evidence="11">
    <location>
        <begin position="875"/>
        <end position="925"/>
    </location>
</feature>
<evidence type="ECO:0000256" key="6">
    <source>
        <dbReference type="ARBA" id="ARBA00022777"/>
    </source>
</evidence>
<dbReference type="CDD" id="cd05611">
    <property type="entry name" value="STKc_Rim15_like"/>
    <property type="match status" value="1"/>
</dbReference>
<organism evidence="15 16">
    <name type="scientific">Pyronema omphalodes (strain CBS 100304)</name>
    <name type="common">Pyronema confluens</name>
    <dbReference type="NCBI Taxonomy" id="1076935"/>
    <lineage>
        <taxon>Eukaryota</taxon>
        <taxon>Fungi</taxon>
        <taxon>Dikarya</taxon>
        <taxon>Ascomycota</taxon>
        <taxon>Pezizomycotina</taxon>
        <taxon>Pezizomycetes</taxon>
        <taxon>Pezizales</taxon>
        <taxon>Pyronemataceae</taxon>
        <taxon>Pyronema</taxon>
    </lineage>
</organism>
<evidence type="ECO:0000256" key="2">
    <source>
        <dbReference type="ARBA" id="ARBA00022527"/>
    </source>
</evidence>
<dbReference type="InterPro" id="IPR000719">
    <property type="entry name" value="Prot_kinase_dom"/>
</dbReference>
<feature type="compositionally biased region" description="Polar residues" evidence="11">
    <location>
        <begin position="1737"/>
        <end position="1762"/>
    </location>
</feature>
<feature type="compositionally biased region" description="Polar residues" evidence="11">
    <location>
        <begin position="529"/>
        <end position="546"/>
    </location>
</feature>
<dbReference type="SUPFAM" id="SSF56112">
    <property type="entry name" value="Protein kinase-like (PK-like)"/>
    <property type="match status" value="1"/>
</dbReference>
<feature type="domain" description="Response regulatory" evidence="13">
    <location>
        <begin position="1537"/>
        <end position="1651"/>
    </location>
</feature>
<dbReference type="STRING" id="1076935.U4LQP2"/>
<evidence type="ECO:0000256" key="4">
    <source>
        <dbReference type="ARBA" id="ARBA00022679"/>
    </source>
</evidence>
<dbReference type="Pfam" id="PF00072">
    <property type="entry name" value="Response_reg"/>
    <property type="match status" value="1"/>
</dbReference>
<dbReference type="OrthoDB" id="162894at2759"/>
<dbReference type="Proteomes" id="UP000018144">
    <property type="component" value="Unassembled WGS sequence"/>
</dbReference>
<evidence type="ECO:0000313" key="16">
    <source>
        <dbReference type="Proteomes" id="UP000018144"/>
    </source>
</evidence>
<feature type="compositionally biased region" description="Basic and acidic residues" evidence="11">
    <location>
        <begin position="1952"/>
        <end position="1966"/>
    </location>
</feature>
<evidence type="ECO:0000256" key="8">
    <source>
        <dbReference type="ARBA" id="ARBA00047899"/>
    </source>
</evidence>
<dbReference type="CDD" id="cd17546">
    <property type="entry name" value="REC_hyHK_CKI1_RcsC-like"/>
    <property type="match status" value="1"/>
</dbReference>
<keyword evidence="5" id="KW-0547">Nucleotide-binding</keyword>
<feature type="compositionally biased region" description="Low complexity" evidence="11">
    <location>
        <begin position="630"/>
        <end position="641"/>
    </location>
</feature>
<dbReference type="InterPro" id="IPR050236">
    <property type="entry name" value="Ser_Thr_kinase_AGC"/>
</dbReference>
<evidence type="ECO:0000256" key="3">
    <source>
        <dbReference type="ARBA" id="ARBA00022553"/>
    </source>
</evidence>
<comment type="caution">
    <text evidence="10">Lacks conserved residue(s) required for the propagation of feature annotation.</text>
</comment>
<sequence length="1966" mass="216483">MSTAPLFLGTRAASGSAATLAPPANEELTRKAMERSPSMTMRAEKEDLKEAAEDSYNVIMDVNLDGRIRWVSPSWDIQLLGDTPSAQLQGQPIADLLVDDKDAFQNAVETMKNDDSRSYKLRFTVAMGSMSRLSKDATTGQSPASEIEAFQMDEIQEEDDRQTTLTLEGQGILIYDRTNGEPSHTMWVVRPFVEPTEITIDLAPVLVESLGVGAGMLARYLTSLAEQGAVDTENHPPPAPVLCRICERQIQPWWFEKHSELCMLEHKAESDVQLCQENLGMHRQAIVKVLDAMERRTTREATTGTHTPIEYRGLPIGPSSAPSSGAASPATPPKSRDHSASGSIRSRNGPYRRPLVRIVELLLDLCDTALEISTPAIKDGISSMEASADLGSIRTQSPESEARISQVMQWQSPTTNTLEEEKGLALLCQDTEAAARAKVEAVSRHRNTIEYSERIRLEFSILVQDCIDEALRKASEGHVEHDMDEEYSSASEDGDESIFEESFCSMQRSNSTLTEPTDGRERSRRHSSPAPSGTTSPMECSTPKSQHSLHRTSSSRRARYSHRSSMQFDNEGADSDTSAKSSLAAAFGHAATESPVSDHDLTARFSSRDHKRRSAFQPTSSSHSPKRQISPAGRAPSSSSPLRIAKPRNSMYESMPTPITSPLLSTGDFSPALEHNFHHRRQSSATLSDQVKAGIPSSPHLSGVNPSQQNRAVPPSIKDFEIIKPISKGAFGSVYLSKKKSTGDYFAIKVLKKADMIAKNQVTNVRAERAIMMVQGESDFVAKLFWTFASKDYLYLVMEYLNGGDCGALIKVLQGLPEEWAKKYVAEVVLGLEHLHSKGIVHRDLKPDNLLIDQKGHLKLTDFGLSRMGLIGRQKRAQTQSMDSTPDLLKQGPFVRSNSMASSRSTSFDYPGAQSPSVTPSIIPENNAQLITPSYFSLSRENTLSRESSLRRASNPRSDSGSAEQLHQMLQNFNLNDPANFSAIASRRTPTGDDDARSETSTSSDFSALGLQHVTSHMSQSQVLQPAPPQQQPQMMPPQLALFNPEDNNNRKFVGTPDYLAPETINGTGQDETSDWWSLGCILFEFIYGYPPFNAETPEEVFENILARKIDWPDEEDDEASPEARNLMESLMCSDQTQRLGANGAEEVKKHPFFADINWETLLEEEPSFVPESEDPENTEYFDSRGAVLQSFTDEFDDQSTSCSTPGADLPERPHDAVSRVRKEISTSKRGLIPLSIPPHIRESSSRNRRLSEPVQQDDFGSFAFKNLPVLEKANKDVIQKLRTEALKNTPALTTSNPASPLESSPISTKPLSRALSTSSGKSGSKRPVSPSGLQNASSPARSSQPSSPLLLSFTAGTTDKRKASTASASSNLSQQSSSSLQPGPFMDVPRLSTAGVSPSGLAASSPIKMQQSKISVPPSMPTSMSISPTISSHERTSSMHPLPYNPHMQRPSTSGSSSGHPRVRSLTIGSQDGEPAFIETFRHQQKRRSQVFDMSPSSSDNEEVRSSALLRVQRRRQSARRMSNISFDCPAYRPLDVLVCEDHPISRMVMERLLEKLKCRSIMVENGAEAMRYAMGEVKFDIILMEFKLPQINGEDVARMIRTSKNPNSSTPIVAVTGYLNDLSDPQHFDELIEKPATAARLIDVLERHCFWKAPAPDKPVYGERKDSPVNVRSALPEPPPKEQSSQSSFDRLVLGGRSRSANYASVDDDLISIASSTDPRPSRVHDWDRMSHSTAITEPDQQNLPPTFIQPGNQQEQTTPGKLHSHSMERVPSPLSTHVISGMPGMLDSLHPALPSPPELVPLPPSITSTPVFGTPAIEMSHPPLSKSPPSTPIQKYRSHPTSPCDDLSNRHNKSGNRDEKSRFSMLFTAAPDDMSDMDDGPSTSLTSPPLDFNKNRSKRSSLEKKKETRRREGLLGEEQDADDEDSVTGGRKPGKSRSISDMVRGFRRTPTEMKRTKSSEGSR</sequence>
<feature type="region of interest" description="Disordered" evidence="11">
    <location>
        <begin position="1737"/>
        <end position="1771"/>
    </location>
</feature>
<dbReference type="eggNOG" id="KOG0605">
    <property type="taxonomic scope" value="Eukaryota"/>
</dbReference>
<dbReference type="OMA" id="HNRRFVG"/>
<comment type="catalytic activity">
    <reaction evidence="8">
        <text>L-threonyl-[protein] + ATP = O-phospho-L-threonyl-[protein] + ADP + H(+)</text>
        <dbReference type="Rhea" id="RHEA:46608"/>
        <dbReference type="Rhea" id="RHEA-COMP:11060"/>
        <dbReference type="Rhea" id="RHEA-COMP:11605"/>
        <dbReference type="ChEBI" id="CHEBI:15378"/>
        <dbReference type="ChEBI" id="CHEBI:30013"/>
        <dbReference type="ChEBI" id="CHEBI:30616"/>
        <dbReference type="ChEBI" id="CHEBI:61977"/>
        <dbReference type="ChEBI" id="CHEBI:456216"/>
        <dbReference type="EC" id="2.7.11.1"/>
    </reaction>
</comment>
<evidence type="ECO:0000256" key="9">
    <source>
        <dbReference type="ARBA" id="ARBA00048679"/>
    </source>
</evidence>
<dbReference type="Gene3D" id="3.30.200.20">
    <property type="entry name" value="Phosphorylase Kinase, domain 1"/>
    <property type="match status" value="1"/>
</dbReference>